<dbReference type="InterPro" id="IPR041698">
    <property type="entry name" value="Methyltransf_25"/>
</dbReference>
<dbReference type="Pfam" id="PF13649">
    <property type="entry name" value="Methyltransf_25"/>
    <property type="match status" value="1"/>
</dbReference>
<protein>
    <recommendedName>
        <fullName evidence="2">Methyltransferase domain-containing protein</fullName>
    </recommendedName>
</protein>
<proteinExistence type="predicted"/>
<feature type="region of interest" description="Disordered" evidence="1">
    <location>
        <begin position="264"/>
        <end position="295"/>
    </location>
</feature>
<dbReference type="SUPFAM" id="SSF53335">
    <property type="entry name" value="S-adenosyl-L-methionine-dependent methyltransferases"/>
    <property type="match status" value="1"/>
</dbReference>
<dbReference type="PANTHER" id="PTHR43591:SF24">
    <property type="entry name" value="2-METHOXY-6-POLYPRENYL-1,4-BENZOQUINOL METHYLASE, MITOCHONDRIAL"/>
    <property type="match status" value="1"/>
</dbReference>
<dbReference type="AlphaFoldDB" id="A0A4S4LQB6"/>
<feature type="compositionally biased region" description="Low complexity" evidence="1">
    <location>
        <begin position="269"/>
        <end position="284"/>
    </location>
</feature>
<dbReference type="OrthoDB" id="2013972at2759"/>
<reference evidence="3 4" key="1">
    <citation type="submission" date="2019-02" db="EMBL/GenBank/DDBJ databases">
        <title>Genome sequencing of the rare red list fungi Bondarzewia mesenterica.</title>
        <authorList>
            <person name="Buettner E."/>
            <person name="Kellner H."/>
        </authorList>
    </citation>
    <scope>NUCLEOTIDE SEQUENCE [LARGE SCALE GENOMIC DNA]</scope>
    <source>
        <strain evidence="3 4">DSM 108281</strain>
    </source>
</reference>
<dbReference type="CDD" id="cd02440">
    <property type="entry name" value="AdoMet_MTases"/>
    <property type="match status" value="1"/>
</dbReference>
<dbReference type="GO" id="GO:0008168">
    <property type="term" value="F:methyltransferase activity"/>
    <property type="evidence" value="ECO:0007669"/>
    <property type="project" value="TreeGrafter"/>
</dbReference>
<evidence type="ECO:0000259" key="2">
    <source>
        <dbReference type="Pfam" id="PF13649"/>
    </source>
</evidence>
<dbReference type="PANTHER" id="PTHR43591">
    <property type="entry name" value="METHYLTRANSFERASE"/>
    <property type="match status" value="1"/>
</dbReference>
<dbReference type="InterPro" id="IPR029063">
    <property type="entry name" value="SAM-dependent_MTases_sf"/>
</dbReference>
<feature type="region of interest" description="Disordered" evidence="1">
    <location>
        <begin position="37"/>
        <end position="57"/>
    </location>
</feature>
<organism evidence="3 4">
    <name type="scientific">Bondarzewia mesenterica</name>
    <dbReference type="NCBI Taxonomy" id="1095465"/>
    <lineage>
        <taxon>Eukaryota</taxon>
        <taxon>Fungi</taxon>
        <taxon>Dikarya</taxon>
        <taxon>Basidiomycota</taxon>
        <taxon>Agaricomycotina</taxon>
        <taxon>Agaricomycetes</taxon>
        <taxon>Russulales</taxon>
        <taxon>Bondarzewiaceae</taxon>
        <taxon>Bondarzewia</taxon>
    </lineage>
</organism>
<gene>
    <name evidence="3" type="ORF">EW146_g7748</name>
</gene>
<feature type="compositionally biased region" description="Polar residues" evidence="1">
    <location>
        <begin position="285"/>
        <end position="295"/>
    </location>
</feature>
<comment type="caution">
    <text evidence="3">The sequence shown here is derived from an EMBL/GenBank/DDBJ whole genome shotgun (WGS) entry which is preliminary data.</text>
</comment>
<sequence>MVETPDSAGGRIYGIVPLSTTPTTTFSKHHLVNLPTLPSHSLSSSRTTSLPRRGGGVPVMKHTPIVKDVEQPLDNDDEQLLVKDVEYTLMNEQKRIRRPFNYPLNSSKDLVDFGIWDVIFLTSLIGGLTMHQFETPPSMVLDLGCGCGFWAIEVARKYPECTVIGLDLTDDQPDLSHLHDMSGIGGRVKWAHGNFLEALNFPDNTFDLVRIAFSALGVPEYEWQYLLEEILRVLKPGGIFELIEDDLIFPVGRLFEPPTPPLSALSFETSTQRSPSRSRSSLPTEGTQLSSVKTQYSSEHMVKSKSDSQESYHLPSPHPWGSEIDMDPLDHSKLQAAWQEMLSSRWLTPQLTSVIPLYLSSMFEEYRAIPALEVFMPSSDIPLLAGHNTLHFSDDGSVFEQKVDIAPYRHLRHAIVKDDPETSSIRSGNTSSEYLSVSAPMHLARSVQVVKGCKEAIWEAYEKLYGNEPVVHRVKERPNKNTARDQFEYAWMNWENDMADRIGMRDFVESSLGWPSPKGDPPDWRVWRDCISKDPENIRYNLPPSSHRPDFCRCVRGFVAWKQGIPQPPPIPEKSEHHAGPRV</sequence>
<feature type="compositionally biased region" description="Low complexity" evidence="1">
    <location>
        <begin position="37"/>
        <end position="52"/>
    </location>
</feature>
<dbReference type="EMBL" id="SGPL01000473">
    <property type="protein sequence ID" value="THH12300.1"/>
    <property type="molecule type" value="Genomic_DNA"/>
</dbReference>
<keyword evidence="4" id="KW-1185">Reference proteome</keyword>
<name>A0A4S4LQB6_9AGAM</name>
<feature type="domain" description="Methyltransferase" evidence="2">
    <location>
        <begin position="140"/>
        <end position="238"/>
    </location>
</feature>
<evidence type="ECO:0000313" key="4">
    <source>
        <dbReference type="Proteomes" id="UP000310158"/>
    </source>
</evidence>
<evidence type="ECO:0000256" key="1">
    <source>
        <dbReference type="SAM" id="MobiDB-lite"/>
    </source>
</evidence>
<accession>A0A4S4LQB6</accession>
<dbReference type="Gene3D" id="3.40.50.150">
    <property type="entry name" value="Vaccinia Virus protein VP39"/>
    <property type="match status" value="1"/>
</dbReference>
<evidence type="ECO:0000313" key="3">
    <source>
        <dbReference type="EMBL" id="THH12300.1"/>
    </source>
</evidence>
<dbReference type="Proteomes" id="UP000310158">
    <property type="component" value="Unassembled WGS sequence"/>
</dbReference>